<dbReference type="GO" id="GO:0005509">
    <property type="term" value="F:calcium ion binding"/>
    <property type="evidence" value="ECO:0007669"/>
    <property type="project" value="InterPro"/>
</dbReference>
<dbReference type="SUPFAM" id="SSF47473">
    <property type="entry name" value="EF-hand"/>
    <property type="match status" value="1"/>
</dbReference>
<evidence type="ECO:0000256" key="2">
    <source>
        <dbReference type="SAM" id="MobiDB-lite"/>
    </source>
</evidence>
<evidence type="ECO:0000313" key="5">
    <source>
        <dbReference type="Proteomes" id="UP000660262"/>
    </source>
</evidence>
<dbReference type="InterPro" id="IPR002048">
    <property type="entry name" value="EF_hand_dom"/>
</dbReference>
<keyword evidence="1" id="KW-0106">Calcium</keyword>
<sequence length="263" mass="28012">MSDSGATGGGAPSPQRGVPGKLRRSLTIDGVDVSDIGNLSDDLKDCLLKFDADNNGNVALGEIERAAQMFHLGNSPKGGNISLGAFPESLQATLMKFDLDGDGFISQSELAAAAELYVRQKRPHERNAHGYVMVKASVASGWGSASRCAGGICRLPASWNDIETNLGTNEAVTRFALSKDQCMTGYPEPRPTVGYRQSDLRTTLSLIAPRPRRAAPLGTMTDVGPRSFACNAPNSRGIMLKKTSSDEWNLLRVEAFGTFSSTS</sequence>
<dbReference type="PROSITE" id="PS00018">
    <property type="entry name" value="EF_HAND_1"/>
    <property type="match status" value="2"/>
</dbReference>
<keyword evidence="5" id="KW-1185">Reference proteome</keyword>
<proteinExistence type="predicted"/>
<reference evidence="4" key="1">
    <citation type="submission" date="2020-10" db="EMBL/GenBank/DDBJ databases">
        <title>Unveiling of a novel bifunctional photoreceptor, Dualchrome1, isolated from a cosmopolitan green alga.</title>
        <authorList>
            <person name="Suzuki S."/>
            <person name="Kawachi M."/>
        </authorList>
    </citation>
    <scope>NUCLEOTIDE SEQUENCE</scope>
    <source>
        <strain evidence="4">NIES 2893</strain>
    </source>
</reference>
<dbReference type="InterPro" id="IPR011992">
    <property type="entry name" value="EF-hand-dom_pair"/>
</dbReference>
<gene>
    <name evidence="4" type="ORF">PPROV_000313400</name>
</gene>
<accession>A0A830HEY9</accession>
<dbReference type="SMART" id="SM00054">
    <property type="entry name" value="EFh"/>
    <property type="match status" value="2"/>
</dbReference>
<dbReference type="EMBL" id="BNJQ01000007">
    <property type="protein sequence ID" value="GHP04380.1"/>
    <property type="molecule type" value="Genomic_DNA"/>
</dbReference>
<name>A0A830HEY9_9CHLO</name>
<feature type="compositionally biased region" description="Gly residues" evidence="2">
    <location>
        <begin position="1"/>
        <end position="11"/>
    </location>
</feature>
<dbReference type="Gene3D" id="1.10.238.10">
    <property type="entry name" value="EF-hand"/>
    <property type="match status" value="1"/>
</dbReference>
<dbReference type="InterPro" id="IPR018247">
    <property type="entry name" value="EF_Hand_1_Ca_BS"/>
</dbReference>
<evidence type="ECO:0000313" key="4">
    <source>
        <dbReference type="EMBL" id="GHP04380.1"/>
    </source>
</evidence>
<evidence type="ECO:0000256" key="1">
    <source>
        <dbReference type="ARBA" id="ARBA00022837"/>
    </source>
</evidence>
<dbReference type="AlphaFoldDB" id="A0A830HEY9"/>
<dbReference type="Pfam" id="PF13202">
    <property type="entry name" value="EF-hand_5"/>
    <property type="match status" value="1"/>
</dbReference>
<protein>
    <recommendedName>
        <fullName evidence="3">EF-hand domain-containing protein</fullName>
    </recommendedName>
</protein>
<comment type="caution">
    <text evidence="4">The sequence shown here is derived from an EMBL/GenBank/DDBJ whole genome shotgun (WGS) entry which is preliminary data.</text>
</comment>
<feature type="domain" description="EF-hand" evidence="3">
    <location>
        <begin position="85"/>
        <end position="120"/>
    </location>
</feature>
<evidence type="ECO:0000259" key="3">
    <source>
        <dbReference type="PROSITE" id="PS50222"/>
    </source>
</evidence>
<feature type="region of interest" description="Disordered" evidence="2">
    <location>
        <begin position="1"/>
        <end position="22"/>
    </location>
</feature>
<dbReference type="PROSITE" id="PS50222">
    <property type="entry name" value="EF_HAND_2"/>
    <property type="match status" value="1"/>
</dbReference>
<dbReference type="Proteomes" id="UP000660262">
    <property type="component" value="Unassembled WGS sequence"/>
</dbReference>
<organism evidence="4 5">
    <name type="scientific">Pycnococcus provasolii</name>
    <dbReference type="NCBI Taxonomy" id="41880"/>
    <lineage>
        <taxon>Eukaryota</taxon>
        <taxon>Viridiplantae</taxon>
        <taxon>Chlorophyta</taxon>
        <taxon>Pseudoscourfieldiophyceae</taxon>
        <taxon>Pseudoscourfieldiales</taxon>
        <taxon>Pycnococcaceae</taxon>
        <taxon>Pycnococcus</taxon>
    </lineage>
</organism>